<proteinExistence type="predicted"/>
<sequence length="163" mass="19030">MSYKALLWNIRSVKSQQAFHRVQKLHRHHKFSLIDLIEPFQDTRNIQKFTRRLGMQYVNFNKNGQIWVFVNHNIQVGVISDSNQQLTLLLTLEDGSQVMSTMVYAKCSVIERLHLWDDIYSLSLNISIPWMVGGDFNVILSEEENIGGLPVHPQEYEDFAYCT</sequence>
<dbReference type="EMBL" id="JBANQN010000004">
    <property type="protein sequence ID" value="KAK6791385.1"/>
    <property type="molecule type" value="Genomic_DNA"/>
</dbReference>
<keyword evidence="2" id="KW-1185">Reference proteome</keyword>
<dbReference type="InterPro" id="IPR036691">
    <property type="entry name" value="Endo/exonu/phosph_ase_sf"/>
</dbReference>
<organism evidence="1 2">
    <name type="scientific">Solanum bulbocastanum</name>
    <name type="common">Wild potato</name>
    <dbReference type="NCBI Taxonomy" id="147425"/>
    <lineage>
        <taxon>Eukaryota</taxon>
        <taxon>Viridiplantae</taxon>
        <taxon>Streptophyta</taxon>
        <taxon>Embryophyta</taxon>
        <taxon>Tracheophyta</taxon>
        <taxon>Spermatophyta</taxon>
        <taxon>Magnoliopsida</taxon>
        <taxon>eudicotyledons</taxon>
        <taxon>Gunneridae</taxon>
        <taxon>Pentapetalae</taxon>
        <taxon>asterids</taxon>
        <taxon>lamiids</taxon>
        <taxon>Solanales</taxon>
        <taxon>Solanaceae</taxon>
        <taxon>Solanoideae</taxon>
        <taxon>Solaneae</taxon>
        <taxon>Solanum</taxon>
    </lineage>
</organism>
<dbReference type="Proteomes" id="UP001371456">
    <property type="component" value="Unassembled WGS sequence"/>
</dbReference>
<gene>
    <name evidence="1" type="ORF">RDI58_010466</name>
</gene>
<protein>
    <recommendedName>
        <fullName evidence="3">Endonuclease/exonuclease/phosphatase domain-containing protein</fullName>
    </recommendedName>
</protein>
<accession>A0AAN8TQK2</accession>
<evidence type="ECO:0000313" key="1">
    <source>
        <dbReference type="EMBL" id="KAK6791385.1"/>
    </source>
</evidence>
<dbReference type="Gene3D" id="3.60.10.10">
    <property type="entry name" value="Endonuclease/exonuclease/phosphatase"/>
    <property type="match status" value="1"/>
</dbReference>
<reference evidence="1 2" key="1">
    <citation type="submission" date="2024-02" db="EMBL/GenBank/DDBJ databases">
        <title>de novo genome assembly of Solanum bulbocastanum strain 11H21.</title>
        <authorList>
            <person name="Hosaka A.J."/>
        </authorList>
    </citation>
    <scope>NUCLEOTIDE SEQUENCE [LARGE SCALE GENOMIC DNA]</scope>
    <source>
        <tissue evidence="1">Young leaves</tissue>
    </source>
</reference>
<name>A0AAN8TQK2_SOLBU</name>
<dbReference type="AlphaFoldDB" id="A0AAN8TQK2"/>
<comment type="caution">
    <text evidence="1">The sequence shown here is derived from an EMBL/GenBank/DDBJ whole genome shotgun (WGS) entry which is preliminary data.</text>
</comment>
<dbReference type="SUPFAM" id="SSF56219">
    <property type="entry name" value="DNase I-like"/>
    <property type="match status" value="1"/>
</dbReference>
<evidence type="ECO:0008006" key="3">
    <source>
        <dbReference type="Google" id="ProtNLM"/>
    </source>
</evidence>
<evidence type="ECO:0000313" key="2">
    <source>
        <dbReference type="Proteomes" id="UP001371456"/>
    </source>
</evidence>